<feature type="compositionally biased region" description="Low complexity" evidence="2">
    <location>
        <begin position="87"/>
        <end position="134"/>
    </location>
</feature>
<evidence type="ECO:0000256" key="2">
    <source>
        <dbReference type="SAM" id="MobiDB-lite"/>
    </source>
</evidence>
<evidence type="ECO:0000259" key="3">
    <source>
        <dbReference type="PROSITE" id="PS50948"/>
    </source>
</evidence>
<reference evidence="4" key="1">
    <citation type="submission" date="2021-02" db="EMBL/GenBank/DDBJ databases">
        <authorList>
            <person name="Nowell W R."/>
        </authorList>
    </citation>
    <scope>NUCLEOTIDE SEQUENCE</scope>
</reference>
<dbReference type="InterPro" id="IPR028994">
    <property type="entry name" value="Integrin_alpha_N"/>
</dbReference>
<gene>
    <name evidence="4" type="ORF">OXD698_LOCUS39100</name>
</gene>
<evidence type="ECO:0000313" key="5">
    <source>
        <dbReference type="Proteomes" id="UP000663844"/>
    </source>
</evidence>
<feature type="domain" description="Apple" evidence="3">
    <location>
        <begin position="11"/>
        <end position="78"/>
    </location>
</feature>
<accession>A0A819ZKQ9</accession>
<evidence type="ECO:0000313" key="4">
    <source>
        <dbReference type="EMBL" id="CAF4169838.1"/>
    </source>
</evidence>
<proteinExistence type="predicted"/>
<dbReference type="InterPro" id="IPR013517">
    <property type="entry name" value="FG-GAP"/>
</dbReference>
<dbReference type="Gene3D" id="3.50.4.10">
    <property type="entry name" value="Hepatocyte Growth Factor"/>
    <property type="match status" value="1"/>
</dbReference>
<feature type="region of interest" description="Disordered" evidence="2">
    <location>
        <begin position="85"/>
        <end position="135"/>
    </location>
</feature>
<evidence type="ECO:0000256" key="1">
    <source>
        <dbReference type="ARBA" id="ARBA00022729"/>
    </source>
</evidence>
<comment type="caution">
    <text evidence="4">The sequence shown here is derived from an EMBL/GenBank/DDBJ whole genome shotgun (WGS) entry which is preliminary data.</text>
</comment>
<dbReference type="SUPFAM" id="SSF69318">
    <property type="entry name" value="Integrin alpha N-terminal domain"/>
    <property type="match status" value="1"/>
</dbReference>
<dbReference type="EMBL" id="CAJOAZ010007756">
    <property type="protein sequence ID" value="CAF4169838.1"/>
    <property type="molecule type" value="Genomic_DNA"/>
</dbReference>
<protein>
    <recommendedName>
        <fullName evidence="3">Apple domain-containing protein</fullName>
    </recommendedName>
</protein>
<dbReference type="Pfam" id="PF01839">
    <property type="entry name" value="FG-GAP"/>
    <property type="match status" value="1"/>
</dbReference>
<keyword evidence="1" id="KW-0732">Signal</keyword>
<organism evidence="4 5">
    <name type="scientific">Adineta steineri</name>
    <dbReference type="NCBI Taxonomy" id="433720"/>
    <lineage>
        <taxon>Eukaryota</taxon>
        <taxon>Metazoa</taxon>
        <taxon>Spiralia</taxon>
        <taxon>Gnathifera</taxon>
        <taxon>Rotifera</taxon>
        <taxon>Eurotatoria</taxon>
        <taxon>Bdelloidea</taxon>
        <taxon>Adinetida</taxon>
        <taxon>Adinetidae</taxon>
        <taxon>Adineta</taxon>
    </lineage>
</organism>
<name>A0A819ZKQ9_9BILA</name>
<dbReference type="AlphaFoldDB" id="A0A819ZKQ9"/>
<dbReference type="Pfam" id="PF00024">
    <property type="entry name" value="PAN_1"/>
    <property type="match status" value="1"/>
</dbReference>
<dbReference type="PROSITE" id="PS50948">
    <property type="entry name" value="PAN"/>
    <property type="match status" value="1"/>
</dbReference>
<dbReference type="Proteomes" id="UP000663844">
    <property type="component" value="Unassembled WGS sequence"/>
</dbReference>
<sequence>MSLITDSKFQCANTTCLPFIDIITSTIMKCQMACLAQTYCRAASFHQSTSNCELFTDMSNQIAHMMTDTDITTMIVIAGTRFPPELTTTTTSTSTTTSETSTTTSSSTTSETSTTTSSSTTSETSSTTSSTTSTIPAQCNTTYRAQTTYSAGTSPFGLAVADVNNDSKPDIIVTNQGSNNVSVLLAC</sequence>
<dbReference type="InterPro" id="IPR003609">
    <property type="entry name" value="Pan_app"/>
</dbReference>